<dbReference type="Pfam" id="PF02687">
    <property type="entry name" value="FtsX"/>
    <property type="match status" value="2"/>
</dbReference>
<feature type="transmembrane region" description="Helical" evidence="6">
    <location>
        <begin position="277"/>
        <end position="298"/>
    </location>
</feature>
<comment type="subcellular location">
    <subcellularLocation>
        <location evidence="1">Cell membrane</location>
        <topology evidence="1">Multi-pass membrane protein</topology>
    </subcellularLocation>
</comment>
<feature type="transmembrane region" description="Helical" evidence="6">
    <location>
        <begin position="675"/>
        <end position="694"/>
    </location>
</feature>
<feature type="transmembrane region" description="Helical" evidence="6">
    <location>
        <begin position="12"/>
        <end position="34"/>
    </location>
</feature>
<evidence type="ECO:0000313" key="10">
    <source>
        <dbReference type="Proteomes" id="UP001337305"/>
    </source>
</evidence>
<dbReference type="PANTHER" id="PTHR30572">
    <property type="entry name" value="MEMBRANE COMPONENT OF TRANSPORTER-RELATED"/>
    <property type="match status" value="1"/>
</dbReference>
<gene>
    <name evidence="9" type="ORF">N1F79_21520</name>
</gene>
<comment type="caution">
    <text evidence="9">The sequence shown here is derived from an EMBL/GenBank/DDBJ whole genome shotgun (WGS) entry which is preliminary data.</text>
</comment>
<feature type="transmembrane region" description="Helical" evidence="6">
    <location>
        <begin position="329"/>
        <end position="352"/>
    </location>
</feature>
<dbReference type="EMBL" id="JAODOP010000004">
    <property type="protein sequence ID" value="MEF3835719.1"/>
    <property type="molecule type" value="Genomic_DNA"/>
</dbReference>
<keyword evidence="4 6" id="KW-1133">Transmembrane helix</keyword>
<evidence type="ECO:0000313" key="9">
    <source>
        <dbReference type="EMBL" id="MEF3835719.1"/>
    </source>
</evidence>
<evidence type="ECO:0000256" key="1">
    <source>
        <dbReference type="ARBA" id="ARBA00004651"/>
    </source>
</evidence>
<evidence type="ECO:0000256" key="2">
    <source>
        <dbReference type="ARBA" id="ARBA00022475"/>
    </source>
</evidence>
<feature type="transmembrane region" description="Helical" evidence="6">
    <location>
        <begin position="727"/>
        <end position="746"/>
    </location>
</feature>
<feature type="transmembrane region" description="Helical" evidence="6">
    <location>
        <begin position="372"/>
        <end position="399"/>
    </location>
</feature>
<dbReference type="RefSeq" id="WP_303307999.1">
    <property type="nucleotide sequence ID" value="NZ_JAODOP010000004.1"/>
</dbReference>
<feature type="domain" description="MacB-like periplasmic core" evidence="8">
    <location>
        <begin position="420"/>
        <end position="598"/>
    </location>
</feature>
<dbReference type="InterPro" id="IPR025857">
    <property type="entry name" value="MacB_PCD"/>
</dbReference>
<sequence length="798" mass="90164">MTLRILLKNKKLSAINIFGLAIGLAASVLIVLYVNAEFSFDSFHSQADRIYRVESNFYEGDVLTDAWATSAFGYGQAMKNNMSGVEAFARLALDQTEQIVGYNNDYIREKGVTYTDPSFFEIFDFKLLEGDKSTMLLNPTSVVISQKVALKLFKGEPALGKVISFGTKSSVQKYEVTGVIEDLPKNSHIQFDYFISINSLPDWKKDFWYLHEAYTYVLLNKNVTAESIEKAFPEMAENYKTEAALKSKTWSVSLVPLRSIHLNAWKQYERETKGNKVTLYSLLLVAIMLLTIAWSNYVNISIAQSYERTMEIAVKKVHGIGRKMLLGQFMFESLFTNSMALVLSVILIFIALPSLSHLVDSELLFLPLSQSYFWIAAGLIFIVGVLLSGFYPAFVLSSFKPIEMLKGKLKASNKRLSPLSFLVVIQLVMSLFLIIGTLTVYNQIQFMQIQSLGINIDDKVVLKFPAKTEDMEQKIKSFTEKLKSRHDIKGVTLSGSIPGMEVAMFASNKLKSATADKNRLYEMLTIDYDYLDTYKIEVLEGRSYDKSYGDEKNNIMINEASLKSLEIPNAKDAIGKEVFLEGQPEPYKIIGVTENWHQKSLNNSYTPIMFILNGTIGWIPPAYITVSFTGNNIDNLISGVENTWKTYFESSSFDYFFTDSFYNAQYRSDKNHRTILTFFTILALIVTCLGLYALTALTAHKRTKEIGVRKVLGANTLELVTMLSKDFINLTLVAFLIVIPIAWYLMHAWLQGFAFHIGIQWEVFIIAGFTVLIITLATISFQSFKVANANPAKSLRTE</sequence>
<name>A0ABU7XYZ5_9FLAO</name>
<dbReference type="Proteomes" id="UP001337305">
    <property type="component" value="Unassembled WGS sequence"/>
</dbReference>
<evidence type="ECO:0000259" key="7">
    <source>
        <dbReference type="Pfam" id="PF02687"/>
    </source>
</evidence>
<evidence type="ECO:0000256" key="4">
    <source>
        <dbReference type="ARBA" id="ARBA00022989"/>
    </source>
</evidence>
<keyword evidence="10" id="KW-1185">Reference proteome</keyword>
<keyword evidence="2" id="KW-1003">Cell membrane</keyword>
<organism evidence="9 10">
    <name type="scientific">Flavivirga spongiicola</name>
    <dbReference type="NCBI Taxonomy" id="421621"/>
    <lineage>
        <taxon>Bacteria</taxon>
        <taxon>Pseudomonadati</taxon>
        <taxon>Bacteroidota</taxon>
        <taxon>Flavobacteriia</taxon>
        <taxon>Flavobacteriales</taxon>
        <taxon>Flavobacteriaceae</taxon>
        <taxon>Flavivirga</taxon>
    </lineage>
</organism>
<evidence type="ECO:0000256" key="6">
    <source>
        <dbReference type="SAM" id="Phobius"/>
    </source>
</evidence>
<evidence type="ECO:0000256" key="3">
    <source>
        <dbReference type="ARBA" id="ARBA00022692"/>
    </source>
</evidence>
<reference evidence="9 10" key="1">
    <citation type="submission" date="2022-09" db="EMBL/GenBank/DDBJ databases">
        <title>Genome sequencing of Flavivirga sp. MEBiC05379.</title>
        <authorList>
            <person name="Oh H.-M."/>
            <person name="Kwon K.K."/>
            <person name="Park M.J."/>
            <person name="Yang S.-H."/>
        </authorList>
    </citation>
    <scope>NUCLEOTIDE SEQUENCE [LARGE SCALE GENOMIC DNA]</scope>
    <source>
        <strain evidence="9 10">MEBiC05379</strain>
    </source>
</reference>
<protein>
    <submittedName>
        <fullName evidence="9">ABC transporter permease</fullName>
    </submittedName>
</protein>
<feature type="transmembrane region" description="Helical" evidence="6">
    <location>
        <begin position="758"/>
        <end position="779"/>
    </location>
</feature>
<keyword evidence="5 6" id="KW-0472">Membrane</keyword>
<feature type="domain" description="MacB-like periplasmic core" evidence="8">
    <location>
        <begin position="13"/>
        <end position="232"/>
    </location>
</feature>
<dbReference type="PANTHER" id="PTHR30572:SF18">
    <property type="entry name" value="ABC-TYPE MACROLIDE FAMILY EXPORT SYSTEM PERMEASE COMPONENT 2"/>
    <property type="match status" value="1"/>
</dbReference>
<evidence type="ECO:0000256" key="5">
    <source>
        <dbReference type="ARBA" id="ARBA00023136"/>
    </source>
</evidence>
<keyword evidence="3 6" id="KW-0812">Transmembrane</keyword>
<dbReference type="InterPro" id="IPR003838">
    <property type="entry name" value="ABC3_permease_C"/>
</dbReference>
<proteinExistence type="predicted"/>
<feature type="transmembrane region" description="Helical" evidence="6">
    <location>
        <begin position="419"/>
        <end position="441"/>
    </location>
</feature>
<accession>A0ABU7XYZ5</accession>
<dbReference type="InterPro" id="IPR050250">
    <property type="entry name" value="Macrolide_Exporter_MacB"/>
</dbReference>
<feature type="domain" description="ABC3 transporter permease C-terminal" evidence="7">
    <location>
        <begin position="284"/>
        <end position="397"/>
    </location>
</feature>
<dbReference type="Pfam" id="PF12704">
    <property type="entry name" value="MacB_PCD"/>
    <property type="match status" value="2"/>
</dbReference>
<evidence type="ECO:0000259" key="8">
    <source>
        <dbReference type="Pfam" id="PF12704"/>
    </source>
</evidence>
<feature type="domain" description="ABC3 transporter permease C-terminal" evidence="7">
    <location>
        <begin position="678"/>
        <end position="791"/>
    </location>
</feature>